<evidence type="ECO:0000313" key="6">
    <source>
        <dbReference type="Proteomes" id="UP001168821"/>
    </source>
</evidence>
<dbReference type="InterPro" id="IPR051487">
    <property type="entry name" value="Ser/Thr_Proteases_Immune/Dev"/>
</dbReference>
<dbReference type="GO" id="GO:0006508">
    <property type="term" value="P:proteolysis"/>
    <property type="evidence" value="ECO:0007669"/>
    <property type="project" value="InterPro"/>
</dbReference>
<dbReference type="AlphaFoldDB" id="A0AA38MBK4"/>
<sequence length="295" mass="32238">MFLALKPHLLIIFVFISPCHNTGDKIAQKGFLDFFFSPCNKCRCGVPNREARFHGGEYLRGYEFPWVALVQVHEEQHVESVPGTLINNRYVITSASPLAGLTPYHVKVTLGTYNKCIPDVSSANVSVSDIIIHPDFSAENHANDIALLKLSTPVVFERRISPICLSIPSYNYLGQVATVVGWPKDKGATESSCRPKKLGLPVLGGDECLENTPHEFSADKGCIGLVGTVSVICGEDAGVPVMYRSHGGIYELIGILTSQNKCVSEAKSVGLYTKINNHLSWIIHGTKDACYCVKT</sequence>
<dbReference type="InterPro" id="IPR043504">
    <property type="entry name" value="Peptidase_S1_PA_chymotrypsin"/>
</dbReference>
<dbReference type="Gene3D" id="2.40.10.10">
    <property type="entry name" value="Trypsin-like serine proteases"/>
    <property type="match status" value="1"/>
</dbReference>
<dbReference type="EMBL" id="JALNTZ010000006">
    <property type="protein sequence ID" value="KAJ3650334.1"/>
    <property type="molecule type" value="Genomic_DNA"/>
</dbReference>
<evidence type="ECO:0000256" key="3">
    <source>
        <dbReference type="SAM" id="SignalP"/>
    </source>
</evidence>
<keyword evidence="3" id="KW-0732">Signal</keyword>
<protein>
    <recommendedName>
        <fullName evidence="4">Peptidase S1 domain-containing protein</fullName>
    </recommendedName>
</protein>
<dbReference type="PRINTS" id="PR00722">
    <property type="entry name" value="CHYMOTRYPSIN"/>
</dbReference>
<reference evidence="5" key="1">
    <citation type="journal article" date="2023" name="G3 (Bethesda)">
        <title>Whole genome assemblies of Zophobas morio and Tenebrio molitor.</title>
        <authorList>
            <person name="Kaur S."/>
            <person name="Stinson S.A."/>
            <person name="diCenzo G.C."/>
        </authorList>
    </citation>
    <scope>NUCLEOTIDE SEQUENCE</scope>
    <source>
        <strain evidence="5">QUZm001</strain>
    </source>
</reference>
<evidence type="ECO:0000259" key="4">
    <source>
        <dbReference type="PROSITE" id="PS50240"/>
    </source>
</evidence>
<keyword evidence="1" id="KW-1015">Disulfide bond</keyword>
<comment type="similarity">
    <text evidence="2">Belongs to the peptidase S1 family. CLIP subfamily.</text>
</comment>
<dbReference type="InterPro" id="IPR009003">
    <property type="entry name" value="Peptidase_S1_PA"/>
</dbReference>
<accession>A0AA38MBK4</accession>
<dbReference type="SMART" id="SM00020">
    <property type="entry name" value="Tryp_SPc"/>
    <property type="match status" value="1"/>
</dbReference>
<feature type="signal peptide" evidence="3">
    <location>
        <begin position="1"/>
        <end position="21"/>
    </location>
</feature>
<dbReference type="SUPFAM" id="SSF50494">
    <property type="entry name" value="Trypsin-like serine proteases"/>
    <property type="match status" value="1"/>
</dbReference>
<evidence type="ECO:0000313" key="5">
    <source>
        <dbReference type="EMBL" id="KAJ3650334.1"/>
    </source>
</evidence>
<dbReference type="FunFam" id="2.40.10.10:FF:000068">
    <property type="entry name" value="transmembrane protease serine 2"/>
    <property type="match status" value="1"/>
</dbReference>
<dbReference type="PANTHER" id="PTHR24256">
    <property type="entry name" value="TRYPTASE-RELATED"/>
    <property type="match status" value="1"/>
</dbReference>
<dbReference type="GO" id="GO:0004252">
    <property type="term" value="F:serine-type endopeptidase activity"/>
    <property type="evidence" value="ECO:0007669"/>
    <property type="project" value="InterPro"/>
</dbReference>
<comment type="caution">
    <text evidence="5">The sequence shown here is derived from an EMBL/GenBank/DDBJ whole genome shotgun (WGS) entry which is preliminary data.</text>
</comment>
<organism evidence="5 6">
    <name type="scientific">Zophobas morio</name>
    <dbReference type="NCBI Taxonomy" id="2755281"/>
    <lineage>
        <taxon>Eukaryota</taxon>
        <taxon>Metazoa</taxon>
        <taxon>Ecdysozoa</taxon>
        <taxon>Arthropoda</taxon>
        <taxon>Hexapoda</taxon>
        <taxon>Insecta</taxon>
        <taxon>Pterygota</taxon>
        <taxon>Neoptera</taxon>
        <taxon>Endopterygota</taxon>
        <taxon>Coleoptera</taxon>
        <taxon>Polyphaga</taxon>
        <taxon>Cucujiformia</taxon>
        <taxon>Tenebrionidae</taxon>
        <taxon>Zophobas</taxon>
    </lineage>
</organism>
<feature type="chain" id="PRO_5041217732" description="Peptidase S1 domain-containing protein" evidence="3">
    <location>
        <begin position="22"/>
        <end position="295"/>
    </location>
</feature>
<evidence type="ECO:0000256" key="1">
    <source>
        <dbReference type="ARBA" id="ARBA00023157"/>
    </source>
</evidence>
<dbReference type="InterPro" id="IPR001254">
    <property type="entry name" value="Trypsin_dom"/>
</dbReference>
<feature type="domain" description="Peptidase S1" evidence="4">
    <location>
        <begin position="53"/>
        <end position="287"/>
    </location>
</feature>
<keyword evidence="6" id="KW-1185">Reference proteome</keyword>
<gene>
    <name evidence="5" type="ORF">Zmor_022029</name>
</gene>
<evidence type="ECO:0000256" key="2">
    <source>
        <dbReference type="ARBA" id="ARBA00024195"/>
    </source>
</evidence>
<dbReference type="PROSITE" id="PS50240">
    <property type="entry name" value="TRYPSIN_DOM"/>
    <property type="match status" value="1"/>
</dbReference>
<dbReference type="InterPro" id="IPR001314">
    <property type="entry name" value="Peptidase_S1A"/>
</dbReference>
<proteinExistence type="inferred from homology"/>
<dbReference type="Pfam" id="PF00089">
    <property type="entry name" value="Trypsin"/>
    <property type="match status" value="1"/>
</dbReference>
<name>A0AA38MBK4_9CUCU</name>
<dbReference type="Proteomes" id="UP001168821">
    <property type="component" value="Unassembled WGS sequence"/>
</dbReference>